<dbReference type="AlphaFoldDB" id="A0AA38M026"/>
<dbReference type="InterPro" id="IPR006629">
    <property type="entry name" value="LITAF"/>
</dbReference>
<keyword evidence="6" id="KW-0862">Zinc</keyword>
<dbReference type="EMBL" id="JALNTZ010000152">
    <property type="protein sequence ID" value="KAJ3636388.1"/>
    <property type="molecule type" value="Genomic_DNA"/>
</dbReference>
<reference evidence="10" key="1">
    <citation type="journal article" date="2023" name="G3 (Bethesda)">
        <title>Whole genome assemblies of Zophobas morio and Tenebrio molitor.</title>
        <authorList>
            <person name="Kaur S."/>
            <person name="Stinson S.A."/>
            <person name="diCenzo G.C."/>
        </authorList>
    </citation>
    <scope>NUCLEOTIDE SEQUENCE</scope>
    <source>
        <strain evidence="10">QUZm001</strain>
    </source>
</reference>
<gene>
    <name evidence="10" type="ORF">Zmor_004320</name>
</gene>
<evidence type="ECO:0000256" key="4">
    <source>
        <dbReference type="ARBA" id="ARBA00005975"/>
    </source>
</evidence>
<evidence type="ECO:0000259" key="9">
    <source>
        <dbReference type="PROSITE" id="PS51837"/>
    </source>
</evidence>
<evidence type="ECO:0000313" key="10">
    <source>
        <dbReference type="EMBL" id="KAJ3636388.1"/>
    </source>
</evidence>
<comment type="subcellular location">
    <subcellularLocation>
        <location evidence="2">Endosome membrane</location>
        <topology evidence="2">Peripheral membrane protein</topology>
    </subcellularLocation>
    <subcellularLocation>
        <location evidence="1">Late endosome membrane</location>
    </subcellularLocation>
    <subcellularLocation>
        <location evidence="3">Lysosome membrane</location>
        <topology evidence="3">Peripheral membrane protein</topology>
        <orientation evidence="3">Cytoplasmic side</orientation>
    </subcellularLocation>
</comment>
<dbReference type="GO" id="GO:0008270">
    <property type="term" value="F:zinc ion binding"/>
    <property type="evidence" value="ECO:0007669"/>
    <property type="project" value="TreeGrafter"/>
</dbReference>
<evidence type="ECO:0000256" key="3">
    <source>
        <dbReference type="ARBA" id="ARBA00004630"/>
    </source>
</evidence>
<comment type="similarity">
    <text evidence="4">Belongs to the CDIP1/LITAF family.</text>
</comment>
<dbReference type="GO" id="GO:0005765">
    <property type="term" value="C:lysosomal membrane"/>
    <property type="evidence" value="ECO:0007669"/>
    <property type="project" value="UniProtKB-SubCell"/>
</dbReference>
<dbReference type="InterPro" id="IPR037519">
    <property type="entry name" value="LITAF_fam"/>
</dbReference>
<dbReference type="PANTHER" id="PTHR23292">
    <property type="entry name" value="LIPOPOLYSACCHARIDE-INDUCED TUMOR NECROSIS FACTOR-ALPHA FACTOR"/>
    <property type="match status" value="1"/>
</dbReference>
<keyword evidence="8" id="KW-0812">Transmembrane</keyword>
<name>A0AA38M026_9CUCU</name>
<protein>
    <recommendedName>
        <fullName evidence="9">LITAF domain-containing protein</fullName>
    </recommendedName>
</protein>
<dbReference type="PROSITE" id="PS51837">
    <property type="entry name" value="LITAF"/>
    <property type="match status" value="1"/>
</dbReference>
<evidence type="ECO:0000313" key="11">
    <source>
        <dbReference type="Proteomes" id="UP001168821"/>
    </source>
</evidence>
<keyword evidence="7 8" id="KW-0472">Membrane</keyword>
<evidence type="ECO:0000256" key="1">
    <source>
        <dbReference type="ARBA" id="ARBA00004414"/>
    </source>
</evidence>
<evidence type="ECO:0000256" key="5">
    <source>
        <dbReference type="ARBA" id="ARBA00022723"/>
    </source>
</evidence>
<evidence type="ECO:0000256" key="6">
    <source>
        <dbReference type="ARBA" id="ARBA00022833"/>
    </source>
</evidence>
<comment type="caution">
    <text evidence="10">The sequence shown here is derived from an EMBL/GenBank/DDBJ whole genome shotgun (WGS) entry which is preliminary data.</text>
</comment>
<dbReference type="GO" id="GO:0031902">
    <property type="term" value="C:late endosome membrane"/>
    <property type="evidence" value="ECO:0007669"/>
    <property type="project" value="UniProtKB-SubCell"/>
</dbReference>
<dbReference type="SMART" id="SM00714">
    <property type="entry name" value="LITAF"/>
    <property type="match status" value="1"/>
</dbReference>
<dbReference type="PANTHER" id="PTHR23292:SF6">
    <property type="entry name" value="FI16602P1-RELATED"/>
    <property type="match status" value="1"/>
</dbReference>
<evidence type="ECO:0000256" key="2">
    <source>
        <dbReference type="ARBA" id="ARBA00004481"/>
    </source>
</evidence>
<keyword evidence="11" id="KW-1185">Reference proteome</keyword>
<proteinExistence type="inferred from homology"/>
<feature type="domain" description="LITAF" evidence="9">
    <location>
        <begin position="31"/>
        <end position="114"/>
    </location>
</feature>
<organism evidence="10 11">
    <name type="scientific">Zophobas morio</name>
    <dbReference type="NCBI Taxonomy" id="2755281"/>
    <lineage>
        <taxon>Eukaryota</taxon>
        <taxon>Metazoa</taxon>
        <taxon>Ecdysozoa</taxon>
        <taxon>Arthropoda</taxon>
        <taxon>Hexapoda</taxon>
        <taxon>Insecta</taxon>
        <taxon>Pterygota</taxon>
        <taxon>Neoptera</taxon>
        <taxon>Endopterygota</taxon>
        <taxon>Coleoptera</taxon>
        <taxon>Polyphaga</taxon>
        <taxon>Cucujiformia</taxon>
        <taxon>Tenebrionidae</taxon>
        <taxon>Zophobas</taxon>
    </lineage>
</organism>
<dbReference type="Proteomes" id="UP001168821">
    <property type="component" value="Unassembled WGS sequence"/>
</dbReference>
<evidence type="ECO:0000256" key="7">
    <source>
        <dbReference type="ARBA" id="ARBA00023136"/>
    </source>
</evidence>
<keyword evidence="5" id="KW-0479">Metal-binding</keyword>
<dbReference type="Pfam" id="PF10601">
    <property type="entry name" value="zf-LITAF-like"/>
    <property type="match status" value="1"/>
</dbReference>
<keyword evidence="8" id="KW-1133">Transmembrane helix</keyword>
<sequence length="115" mass="12378">MYEDVIPPAYETVTQIPASASYQTPIEGILRVGVALVPMGQLENGPTALLCPHCHKVIITNVEYKSGCTSKLACYLCCLGACPIIGVMLLFSSYLWDKVHSCPACGVYLGTRIPV</sequence>
<evidence type="ECO:0000256" key="8">
    <source>
        <dbReference type="SAM" id="Phobius"/>
    </source>
</evidence>
<feature type="transmembrane region" description="Helical" evidence="8">
    <location>
        <begin position="72"/>
        <end position="96"/>
    </location>
</feature>
<accession>A0AA38M026</accession>